<evidence type="ECO:0000256" key="4">
    <source>
        <dbReference type="ARBA" id="ARBA00023136"/>
    </source>
</evidence>
<dbReference type="GO" id="GO:0004364">
    <property type="term" value="F:glutathione transferase activity"/>
    <property type="evidence" value="ECO:0007669"/>
    <property type="project" value="TreeGrafter"/>
</dbReference>
<dbReference type="SUPFAM" id="SSF161084">
    <property type="entry name" value="MAPEG domain-like"/>
    <property type="match status" value="1"/>
</dbReference>
<dbReference type="InParanoid" id="A0A0C3AZD8"/>
<keyword evidence="7" id="KW-1185">Reference proteome</keyword>
<evidence type="ECO:0008006" key="8">
    <source>
        <dbReference type="Google" id="ProtNLM"/>
    </source>
</evidence>
<evidence type="ECO:0000256" key="3">
    <source>
        <dbReference type="ARBA" id="ARBA00022989"/>
    </source>
</evidence>
<dbReference type="PANTHER" id="PTHR10250">
    <property type="entry name" value="MICROSOMAL GLUTATHIONE S-TRANSFERASE"/>
    <property type="match status" value="1"/>
</dbReference>
<organism evidence="6 7">
    <name type="scientific">Scleroderma citrinum Foug A</name>
    <dbReference type="NCBI Taxonomy" id="1036808"/>
    <lineage>
        <taxon>Eukaryota</taxon>
        <taxon>Fungi</taxon>
        <taxon>Dikarya</taxon>
        <taxon>Basidiomycota</taxon>
        <taxon>Agaricomycotina</taxon>
        <taxon>Agaricomycetes</taxon>
        <taxon>Agaricomycetidae</taxon>
        <taxon>Boletales</taxon>
        <taxon>Sclerodermatineae</taxon>
        <taxon>Sclerodermataceae</taxon>
        <taxon>Scleroderma</taxon>
    </lineage>
</organism>
<dbReference type="InterPro" id="IPR023352">
    <property type="entry name" value="MAPEG-like_dom_sf"/>
</dbReference>
<keyword evidence="4 5" id="KW-0472">Membrane</keyword>
<dbReference type="EMBL" id="KN822005">
    <property type="protein sequence ID" value="KIM70367.1"/>
    <property type="molecule type" value="Genomic_DNA"/>
</dbReference>
<protein>
    <recommendedName>
        <fullName evidence="8">Membrane-associated proteins in eicosanoid and glutathione metabolism</fullName>
    </recommendedName>
</protein>
<evidence type="ECO:0000256" key="5">
    <source>
        <dbReference type="SAM" id="Phobius"/>
    </source>
</evidence>
<evidence type="ECO:0000313" key="7">
    <source>
        <dbReference type="Proteomes" id="UP000053989"/>
    </source>
</evidence>
<feature type="transmembrane region" description="Helical" evidence="5">
    <location>
        <begin position="12"/>
        <end position="33"/>
    </location>
</feature>
<dbReference type="STRING" id="1036808.A0A0C3AZD8"/>
<feature type="transmembrane region" description="Helical" evidence="5">
    <location>
        <begin position="121"/>
        <end position="141"/>
    </location>
</feature>
<dbReference type="Pfam" id="PF01124">
    <property type="entry name" value="MAPEG"/>
    <property type="match status" value="1"/>
</dbReference>
<keyword evidence="3 5" id="KW-1133">Transmembrane helix</keyword>
<dbReference type="InterPro" id="IPR001129">
    <property type="entry name" value="Membr-assoc_MAPEG"/>
</dbReference>
<name>A0A0C3AZD8_9AGAM</name>
<dbReference type="AlphaFoldDB" id="A0A0C3AZD8"/>
<gene>
    <name evidence="6" type="ORF">SCLCIDRAFT_1207707</name>
</gene>
<accession>A0A0C3AZD8</accession>
<reference evidence="7" key="2">
    <citation type="submission" date="2015-01" db="EMBL/GenBank/DDBJ databases">
        <title>Evolutionary Origins and Diversification of the Mycorrhizal Mutualists.</title>
        <authorList>
            <consortium name="DOE Joint Genome Institute"/>
            <consortium name="Mycorrhizal Genomics Consortium"/>
            <person name="Kohler A."/>
            <person name="Kuo A."/>
            <person name="Nagy L.G."/>
            <person name="Floudas D."/>
            <person name="Copeland A."/>
            <person name="Barry K.W."/>
            <person name="Cichocki N."/>
            <person name="Veneault-Fourrey C."/>
            <person name="LaButti K."/>
            <person name="Lindquist E.A."/>
            <person name="Lipzen A."/>
            <person name="Lundell T."/>
            <person name="Morin E."/>
            <person name="Murat C."/>
            <person name="Riley R."/>
            <person name="Ohm R."/>
            <person name="Sun H."/>
            <person name="Tunlid A."/>
            <person name="Henrissat B."/>
            <person name="Grigoriev I.V."/>
            <person name="Hibbett D.S."/>
            <person name="Martin F."/>
        </authorList>
    </citation>
    <scope>NUCLEOTIDE SEQUENCE [LARGE SCALE GENOMIC DNA]</scope>
    <source>
        <strain evidence="7">Foug A</strain>
    </source>
</reference>
<dbReference type="InterPro" id="IPR050997">
    <property type="entry name" value="MAPEG"/>
</dbReference>
<dbReference type="GO" id="GO:0005783">
    <property type="term" value="C:endoplasmic reticulum"/>
    <property type="evidence" value="ECO:0007669"/>
    <property type="project" value="TreeGrafter"/>
</dbReference>
<reference evidence="6 7" key="1">
    <citation type="submission" date="2014-04" db="EMBL/GenBank/DDBJ databases">
        <authorList>
            <consortium name="DOE Joint Genome Institute"/>
            <person name="Kuo A."/>
            <person name="Kohler A."/>
            <person name="Nagy L.G."/>
            <person name="Floudas D."/>
            <person name="Copeland A."/>
            <person name="Barry K.W."/>
            <person name="Cichocki N."/>
            <person name="Veneault-Fourrey C."/>
            <person name="LaButti K."/>
            <person name="Lindquist E.A."/>
            <person name="Lipzen A."/>
            <person name="Lundell T."/>
            <person name="Morin E."/>
            <person name="Murat C."/>
            <person name="Sun H."/>
            <person name="Tunlid A."/>
            <person name="Henrissat B."/>
            <person name="Grigoriev I.V."/>
            <person name="Hibbett D.S."/>
            <person name="Martin F."/>
            <person name="Nordberg H.P."/>
            <person name="Cantor M.N."/>
            <person name="Hua S.X."/>
        </authorList>
    </citation>
    <scope>NUCLEOTIDE SEQUENCE [LARGE SCALE GENOMIC DNA]</scope>
    <source>
        <strain evidence="6 7">Foug A</strain>
    </source>
</reference>
<dbReference type="GO" id="GO:0005635">
    <property type="term" value="C:nuclear envelope"/>
    <property type="evidence" value="ECO:0007669"/>
    <property type="project" value="TreeGrafter"/>
</dbReference>
<evidence type="ECO:0000313" key="6">
    <source>
        <dbReference type="EMBL" id="KIM70367.1"/>
    </source>
</evidence>
<dbReference type="GO" id="GO:0004602">
    <property type="term" value="F:glutathione peroxidase activity"/>
    <property type="evidence" value="ECO:0007669"/>
    <property type="project" value="TreeGrafter"/>
</dbReference>
<proteinExistence type="predicted"/>
<dbReference type="OrthoDB" id="410651at2759"/>
<sequence length="147" mass="15731">MSTTLPEGFEYITVPLVSLAWVLSWQSILVGVARKRAGIAYPQMYAEQTECKSNPAALQFNCTQRAHQNTLESAPVFVLGTIVTGLKYPVVAAALGSGFIVGRVIYTLGYKTGNPDKRAPGFLIGNLSSIGLLFGASYTALKLCSLL</sequence>
<comment type="subcellular location">
    <subcellularLocation>
        <location evidence="1">Membrane</location>
        <topology evidence="1">Multi-pass membrane protein</topology>
    </subcellularLocation>
</comment>
<keyword evidence="2 5" id="KW-0812">Transmembrane</keyword>
<dbReference type="Proteomes" id="UP000053989">
    <property type="component" value="Unassembled WGS sequence"/>
</dbReference>
<feature type="transmembrane region" description="Helical" evidence="5">
    <location>
        <begin position="90"/>
        <end position="109"/>
    </location>
</feature>
<dbReference type="HOGENOM" id="CLU_110291_1_2_1"/>
<dbReference type="Gene3D" id="1.20.120.550">
    <property type="entry name" value="Membrane associated eicosanoid/glutathione metabolism-like domain"/>
    <property type="match status" value="1"/>
</dbReference>
<dbReference type="PANTHER" id="PTHR10250:SF26">
    <property type="entry name" value="GLUTATHIONE S-TRANSFERASE 3, MITOCHONDRIAL"/>
    <property type="match status" value="1"/>
</dbReference>
<dbReference type="GO" id="GO:0016020">
    <property type="term" value="C:membrane"/>
    <property type="evidence" value="ECO:0007669"/>
    <property type="project" value="UniProtKB-SubCell"/>
</dbReference>
<evidence type="ECO:0000256" key="1">
    <source>
        <dbReference type="ARBA" id="ARBA00004141"/>
    </source>
</evidence>
<evidence type="ECO:0000256" key="2">
    <source>
        <dbReference type="ARBA" id="ARBA00022692"/>
    </source>
</evidence>